<reference evidence="3" key="1">
    <citation type="journal article" date="2019" name="Int. J. Syst. Evol. Microbiol.">
        <title>The Global Catalogue of Microorganisms (GCM) 10K type strain sequencing project: providing services to taxonomists for standard genome sequencing and annotation.</title>
        <authorList>
            <consortium name="The Broad Institute Genomics Platform"/>
            <consortium name="The Broad Institute Genome Sequencing Center for Infectious Disease"/>
            <person name="Wu L."/>
            <person name="Ma J."/>
        </authorList>
    </citation>
    <scope>NUCLEOTIDE SEQUENCE [LARGE SCALE GENOMIC DNA]</scope>
    <source>
        <strain evidence="3">CCUG 46385</strain>
    </source>
</reference>
<dbReference type="Proteomes" id="UP001595916">
    <property type="component" value="Unassembled WGS sequence"/>
</dbReference>
<dbReference type="Pfam" id="PF10543">
    <property type="entry name" value="ORF6N"/>
    <property type="match status" value="1"/>
</dbReference>
<dbReference type="EMBL" id="JBHSHL010000038">
    <property type="protein sequence ID" value="MFC4805206.1"/>
    <property type="molecule type" value="Genomic_DNA"/>
</dbReference>
<gene>
    <name evidence="2" type="ORF">ACFO4R_08935</name>
</gene>
<sequence>MKDENTLMPIDETNITDMIYTIRGKQVMIDSDLASLYHVTTGNLNKAMKRNVARFPERFCFQLTEVESQVQTVLMAAEDICLMHLQNKALRCFLLFLKVILQ</sequence>
<name>A0ABV9QRE3_9FIRM</name>
<evidence type="ECO:0000313" key="3">
    <source>
        <dbReference type="Proteomes" id="UP001595916"/>
    </source>
</evidence>
<comment type="caution">
    <text evidence="2">The sequence shown here is derived from an EMBL/GenBank/DDBJ whole genome shotgun (WGS) entry which is preliminary data.</text>
</comment>
<dbReference type="InterPro" id="IPR018873">
    <property type="entry name" value="KilA-N_DNA-bd_domain"/>
</dbReference>
<protein>
    <submittedName>
        <fullName evidence="2">ORF6N domain-containing protein</fullName>
    </submittedName>
</protein>
<proteinExistence type="predicted"/>
<dbReference type="RefSeq" id="WP_379788748.1">
    <property type="nucleotide sequence ID" value="NZ_JBHSHL010000038.1"/>
</dbReference>
<keyword evidence="3" id="KW-1185">Reference proteome</keyword>
<evidence type="ECO:0000259" key="1">
    <source>
        <dbReference type="Pfam" id="PF10543"/>
    </source>
</evidence>
<organism evidence="2 3">
    <name type="scientific">Filifactor villosus</name>
    <dbReference type="NCBI Taxonomy" id="29374"/>
    <lineage>
        <taxon>Bacteria</taxon>
        <taxon>Bacillati</taxon>
        <taxon>Bacillota</taxon>
        <taxon>Clostridia</taxon>
        <taxon>Peptostreptococcales</taxon>
        <taxon>Filifactoraceae</taxon>
        <taxon>Filifactor</taxon>
    </lineage>
</organism>
<feature type="domain" description="KilA-N DNA-binding" evidence="1">
    <location>
        <begin position="18"/>
        <end position="69"/>
    </location>
</feature>
<accession>A0ABV9QRE3</accession>
<evidence type="ECO:0000313" key="2">
    <source>
        <dbReference type="EMBL" id="MFC4805206.1"/>
    </source>
</evidence>